<feature type="compositionally biased region" description="Low complexity" evidence="1">
    <location>
        <begin position="46"/>
        <end position="58"/>
    </location>
</feature>
<feature type="compositionally biased region" description="Basic and acidic residues" evidence="1">
    <location>
        <begin position="296"/>
        <end position="312"/>
    </location>
</feature>
<reference evidence="2 3" key="1">
    <citation type="journal article" date="2012" name="PLoS Pathog.">
        <title>Diverse lifestyles and strategies of plant pathogenesis encoded in the genomes of eighteen Dothideomycetes fungi.</title>
        <authorList>
            <person name="Ohm R.A."/>
            <person name="Feau N."/>
            <person name="Henrissat B."/>
            <person name="Schoch C.L."/>
            <person name="Horwitz B.A."/>
            <person name="Barry K.W."/>
            <person name="Condon B.J."/>
            <person name="Copeland A.C."/>
            <person name="Dhillon B."/>
            <person name="Glaser F."/>
            <person name="Hesse C.N."/>
            <person name="Kosti I."/>
            <person name="LaButti K."/>
            <person name="Lindquist E.A."/>
            <person name="Lucas S."/>
            <person name="Salamov A.A."/>
            <person name="Bradshaw R.E."/>
            <person name="Ciuffetti L."/>
            <person name="Hamelin R.C."/>
            <person name="Kema G.H.J."/>
            <person name="Lawrence C."/>
            <person name="Scott J.A."/>
            <person name="Spatafora J.W."/>
            <person name="Turgeon B.G."/>
            <person name="de Wit P.J.G.M."/>
            <person name="Zhong S."/>
            <person name="Goodwin S.B."/>
            <person name="Grigoriev I.V."/>
        </authorList>
    </citation>
    <scope>NUCLEOTIDE SEQUENCE [LARGE SCALE GENOMIC DNA]</scope>
    <source>
        <strain evidence="2 3">CIRAD86</strain>
    </source>
</reference>
<feature type="compositionally biased region" description="Acidic residues" evidence="1">
    <location>
        <begin position="286"/>
        <end position="295"/>
    </location>
</feature>
<sequence length="359" mass="39171">MANIPMSHATAQVQCHLNLSGSWTLRKYEFEDGKEIMDLDRPLINSSSSAARADSSNAGDMKPARSQSVSSYRTEAPDKDANKSPSRSTSEKSPGITILQQLERALERDGRQISPPTEDSTPNNAEPGVQDLEISEEENQKQSQYAPSLKEPNDAFKISKEILSSIRDETTTTTSPTKKATNPAAPTSGKGWKMVSASDRPKALYDQPEIPDITGPRARRTSTLNNSKFSEAKREASRTSLAPVDEDGQGLLFYSFVIGGLSKRAATPRPKATKGKGKGRGKDDAIEILDDEMEEAEIRVPKKRKTAVEGKEVAGSGEEDGEVEAKEKKKKKNYGGMNLHDPDGNDSSPGVQHRKRSKK</sequence>
<name>N1QA87_PSEFD</name>
<dbReference type="AlphaFoldDB" id="N1QA87"/>
<dbReference type="GeneID" id="19341142"/>
<gene>
    <name evidence="2" type="ORF">MYCFIDRAFT_75661</name>
</gene>
<evidence type="ECO:0000256" key="1">
    <source>
        <dbReference type="SAM" id="MobiDB-lite"/>
    </source>
</evidence>
<keyword evidence="3" id="KW-1185">Reference proteome</keyword>
<evidence type="ECO:0000313" key="2">
    <source>
        <dbReference type="EMBL" id="EME87823.1"/>
    </source>
</evidence>
<dbReference type="KEGG" id="pfj:MYCFIDRAFT_75661"/>
<dbReference type="RefSeq" id="XP_007920400.1">
    <property type="nucleotide sequence ID" value="XM_007922209.1"/>
</dbReference>
<dbReference type="VEuPathDB" id="FungiDB:MYCFIDRAFT_75661"/>
<dbReference type="OrthoDB" id="10610521at2759"/>
<feature type="compositionally biased region" description="Low complexity" evidence="1">
    <location>
        <begin position="171"/>
        <end position="188"/>
    </location>
</feature>
<accession>N1QA87</accession>
<dbReference type="Proteomes" id="UP000016932">
    <property type="component" value="Unassembled WGS sequence"/>
</dbReference>
<organism evidence="2 3">
    <name type="scientific">Pseudocercospora fijiensis (strain CIRAD86)</name>
    <name type="common">Black leaf streak disease fungus</name>
    <name type="synonym">Mycosphaerella fijiensis</name>
    <dbReference type="NCBI Taxonomy" id="383855"/>
    <lineage>
        <taxon>Eukaryota</taxon>
        <taxon>Fungi</taxon>
        <taxon>Dikarya</taxon>
        <taxon>Ascomycota</taxon>
        <taxon>Pezizomycotina</taxon>
        <taxon>Dothideomycetes</taxon>
        <taxon>Dothideomycetidae</taxon>
        <taxon>Mycosphaerellales</taxon>
        <taxon>Mycosphaerellaceae</taxon>
        <taxon>Pseudocercospora</taxon>
    </lineage>
</organism>
<feature type="region of interest" description="Disordered" evidence="1">
    <location>
        <begin position="41"/>
        <end position="97"/>
    </location>
</feature>
<proteinExistence type="predicted"/>
<protein>
    <submittedName>
        <fullName evidence="2">Uncharacterized protein</fullName>
    </submittedName>
</protein>
<feature type="region of interest" description="Disordered" evidence="1">
    <location>
        <begin position="167"/>
        <end position="244"/>
    </location>
</feature>
<feature type="compositionally biased region" description="Polar residues" evidence="1">
    <location>
        <begin position="83"/>
        <end position="92"/>
    </location>
</feature>
<dbReference type="HOGENOM" id="CLU_771890_0_0_1"/>
<feature type="region of interest" description="Disordered" evidence="1">
    <location>
        <begin position="263"/>
        <end position="359"/>
    </location>
</feature>
<dbReference type="EMBL" id="KB446555">
    <property type="protein sequence ID" value="EME87823.1"/>
    <property type="molecule type" value="Genomic_DNA"/>
</dbReference>
<evidence type="ECO:0000313" key="3">
    <source>
        <dbReference type="Proteomes" id="UP000016932"/>
    </source>
</evidence>